<dbReference type="eggNOG" id="COG0614">
    <property type="taxonomic scope" value="Bacteria"/>
</dbReference>
<dbReference type="Proteomes" id="UP000019365">
    <property type="component" value="Unassembled WGS sequence"/>
</dbReference>
<gene>
    <name evidence="2" type="ORF">RF007C_07250</name>
</gene>
<dbReference type="PROSITE" id="PS51257">
    <property type="entry name" value="PROKAR_LIPOPROTEIN"/>
    <property type="match status" value="1"/>
</dbReference>
<dbReference type="EMBL" id="ATAX01000025">
    <property type="protein sequence ID" value="EWM53471.1"/>
    <property type="molecule type" value="Genomic_DNA"/>
</dbReference>
<dbReference type="RefSeq" id="WP_037299324.1">
    <property type="nucleotide sequence ID" value="NZ_ATAX01000025.1"/>
</dbReference>
<feature type="chain" id="PRO_5039395827" description="Iron transporter" evidence="1">
    <location>
        <begin position="23"/>
        <end position="304"/>
    </location>
</feature>
<dbReference type="AlphaFoldDB" id="W7UE87"/>
<dbReference type="eggNOG" id="COG5567">
    <property type="taxonomic scope" value="Bacteria"/>
</dbReference>
<evidence type="ECO:0000313" key="2">
    <source>
        <dbReference type="EMBL" id="EWM53471.1"/>
    </source>
</evidence>
<evidence type="ECO:0008006" key="4">
    <source>
        <dbReference type="Google" id="ProtNLM"/>
    </source>
</evidence>
<sequence length="304" mass="32984">MKKTIIFVTAVLISAISMFSCSDNGSSVFSETEAVTQAPSETATEAATAEETTEQVTAPQQKVGYDGMTAVGADGINDGEYDISVDSSSTMFKITECRLNVSDGKMTAEMIMSGTGYEYLYMGTGDDAQKADEADYIKSEDSDGKVKFTVPVEALDKEIDCAAFSKRKQQWYDRKLVFRADSLPVEALADGALKKVEDIGITDGEYTVDVILEGGSGKASVQSPAKLTVKDGKATAEIIWSSNKYDYMIVDGEKILPSSTEEFSVFDIPVAYFDYKLSVSADTTAMSTPHEISYTLYFDFSSIK</sequence>
<protein>
    <recommendedName>
        <fullName evidence="4">Iron transporter</fullName>
    </recommendedName>
</protein>
<feature type="signal peptide" evidence="1">
    <location>
        <begin position="1"/>
        <end position="22"/>
    </location>
</feature>
<name>W7UE87_RUMFL</name>
<evidence type="ECO:0000313" key="3">
    <source>
        <dbReference type="Proteomes" id="UP000019365"/>
    </source>
</evidence>
<dbReference type="OrthoDB" id="9812528at2"/>
<proteinExistence type="predicted"/>
<keyword evidence="3" id="KW-1185">Reference proteome</keyword>
<comment type="caution">
    <text evidence="2">The sequence shown here is derived from an EMBL/GenBank/DDBJ whole genome shotgun (WGS) entry which is preliminary data.</text>
</comment>
<organism evidence="2 3">
    <name type="scientific">Ruminococcus flavefaciens 007c</name>
    <dbReference type="NCBI Taxonomy" id="1341157"/>
    <lineage>
        <taxon>Bacteria</taxon>
        <taxon>Bacillati</taxon>
        <taxon>Bacillota</taxon>
        <taxon>Clostridia</taxon>
        <taxon>Eubacteriales</taxon>
        <taxon>Oscillospiraceae</taxon>
        <taxon>Ruminococcus</taxon>
    </lineage>
</organism>
<reference evidence="2 3" key="1">
    <citation type="journal article" date="2014" name="PLoS ONE">
        <title>Rumen cellulosomics: divergent fiber-degrading strategies revealed by comparative genome-wide analysis of six ruminococcal strains.</title>
        <authorList>
            <person name="Dassa B."/>
            <person name="Borovok I."/>
            <person name="Ruimy-Israeli V."/>
            <person name="Lamed R."/>
            <person name="Flint H.J."/>
            <person name="Duncan S.H."/>
            <person name="Henrissat B."/>
            <person name="Coutinho P."/>
            <person name="Morrison M."/>
            <person name="Mosoni P."/>
            <person name="Yeoman C.J."/>
            <person name="White B.A."/>
            <person name="Bayer E.A."/>
        </authorList>
    </citation>
    <scope>NUCLEOTIDE SEQUENCE [LARGE SCALE GENOMIC DNA]</scope>
    <source>
        <strain evidence="2 3">007c</strain>
    </source>
</reference>
<evidence type="ECO:0000256" key="1">
    <source>
        <dbReference type="SAM" id="SignalP"/>
    </source>
</evidence>
<keyword evidence="1" id="KW-0732">Signal</keyword>
<accession>W7UE87</accession>
<dbReference type="PATRIC" id="fig|1341157.4.peg.1875"/>